<organism evidence="3 4">
    <name type="scientific">Streptomyces synnematoformans</name>
    <dbReference type="NCBI Taxonomy" id="415721"/>
    <lineage>
        <taxon>Bacteria</taxon>
        <taxon>Bacillati</taxon>
        <taxon>Actinomycetota</taxon>
        <taxon>Actinomycetes</taxon>
        <taxon>Kitasatosporales</taxon>
        <taxon>Streptomycetaceae</taxon>
        <taxon>Streptomyces</taxon>
    </lineage>
</organism>
<evidence type="ECO:0000313" key="3">
    <source>
        <dbReference type="EMBL" id="GAA1517859.1"/>
    </source>
</evidence>
<dbReference type="RefSeq" id="WP_344296362.1">
    <property type="nucleotide sequence ID" value="NZ_BAAAPF010000630.1"/>
</dbReference>
<dbReference type="InterPro" id="IPR023286">
    <property type="entry name" value="ABATE_dom_sf"/>
</dbReference>
<dbReference type="SUPFAM" id="SSF160904">
    <property type="entry name" value="Jann2411-like"/>
    <property type="match status" value="1"/>
</dbReference>
<protein>
    <submittedName>
        <fullName evidence="3">CGNR zinc finger domain-containing protein</fullName>
    </submittedName>
</protein>
<dbReference type="Proteomes" id="UP001500443">
    <property type="component" value="Unassembled WGS sequence"/>
</dbReference>
<comment type="caution">
    <text evidence="3">The sequence shown here is derived from an EMBL/GenBank/DDBJ whole genome shotgun (WGS) entry which is preliminary data.</text>
</comment>
<evidence type="ECO:0000256" key="1">
    <source>
        <dbReference type="SAM" id="MobiDB-lite"/>
    </source>
</evidence>
<dbReference type="Gene3D" id="1.10.3300.10">
    <property type="entry name" value="Jann2411-like domain"/>
    <property type="match status" value="1"/>
</dbReference>
<feature type="domain" description="Zinc finger CGNR" evidence="2">
    <location>
        <begin position="148"/>
        <end position="188"/>
    </location>
</feature>
<dbReference type="InterPro" id="IPR010852">
    <property type="entry name" value="ABATE"/>
</dbReference>
<evidence type="ECO:0000313" key="4">
    <source>
        <dbReference type="Proteomes" id="UP001500443"/>
    </source>
</evidence>
<dbReference type="EMBL" id="BAAAPF010000630">
    <property type="protein sequence ID" value="GAA1517859.1"/>
    <property type="molecule type" value="Genomic_DNA"/>
</dbReference>
<gene>
    <name evidence="3" type="ORF">GCM10009802_67860</name>
</gene>
<dbReference type="Pfam" id="PF11706">
    <property type="entry name" value="zf-CGNR"/>
    <property type="match status" value="1"/>
</dbReference>
<dbReference type="PANTHER" id="PTHR35525">
    <property type="entry name" value="BLL6575 PROTEIN"/>
    <property type="match status" value="1"/>
</dbReference>
<dbReference type="InterPro" id="IPR021005">
    <property type="entry name" value="Znf_CGNR"/>
</dbReference>
<name>A0ABP4L720_9ACTN</name>
<dbReference type="PANTHER" id="PTHR35525:SF3">
    <property type="entry name" value="BLL6575 PROTEIN"/>
    <property type="match status" value="1"/>
</dbReference>
<sequence>MSPSPRATPRAAAHGFDPAQRLLDVANAVRRAAAGARADLARLLAAHGETPADLAPGAFTEADADALRGAARRLTAVLTEPDADRAAAALNDVFAECGARPRLSRHGGHPWHLHVDRGDDAGWADWFLAAGALALAQILTGYGQPAWGECAAPDCTVLYLGTGPGSARRYCSPACASRTRVAAHRRRRRAEGGERTGQTGQAGTGTGQTEETGRTGA</sequence>
<accession>A0ABP4L720</accession>
<keyword evidence="4" id="KW-1185">Reference proteome</keyword>
<evidence type="ECO:0000259" key="2">
    <source>
        <dbReference type="Pfam" id="PF11706"/>
    </source>
</evidence>
<reference evidence="4" key="1">
    <citation type="journal article" date="2019" name="Int. J. Syst. Evol. Microbiol.">
        <title>The Global Catalogue of Microorganisms (GCM) 10K type strain sequencing project: providing services to taxonomists for standard genome sequencing and annotation.</title>
        <authorList>
            <consortium name="The Broad Institute Genomics Platform"/>
            <consortium name="The Broad Institute Genome Sequencing Center for Infectious Disease"/>
            <person name="Wu L."/>
            <person name="Ma J."/>
        </authorList>
    </citation>
    <scope>NUCLEOTIDE SEQUENCE [LARGE SCALE GENOMIC DNA]</scope>
    <source>
        <strain evidence="4">JCM 15481</strain>
    </source>
</reference>
<dbReference type="Pfam" id="PF07336">
    <property type="entry name" value="ABATE"/>
    <property type="match status" value="1"/>
</dbReference>
<proteinExistence type="predicted"/>
<feature type="region of interest" description="Disordered" evidence="1">
    <location>
        <begin position="182"/>
        <end position="217"/>
    </location>
</feature>